<protein>
    <submittedName>
        <fullName evidence="1">Uncharacterized protein</fullName>
    </submittedName>
</protein>
<dbReference type="Proteomes" id="UP001055879">
    <property type="component" value="Linkage Group LG11"/>
</dbReference>
<reference evidence="1 2" key="2">
    <citation type="journal article" date="2022" name="Mol. Ecol. Resour.">
        <title>The genomes of chicory, endive, great burdock and yacon provide insights into Asteraceae paleo-polyploidization history and plant inulin production.</title>
        <authorList>
            <person name="Fan W."/>
            <person name="Wang S."/>
            <person name="Wang H."/>
            <person name="Wang A."/>
            <person name="Jiang F."/>
            <person name="Liu H."/>
            <person name="Zhao H."/>
            <person name="Xu D."/>
            <person name="Zhang Y."/>
        </authorList>
    </citation>
    <scope>NUCLEOTIDE SEQUENCE [LARGE SCALE GENOMIC DNA]</scope>
    <source>
        <strain evidence="2">cv. Niubang</strain>
    </source>
</reference>
<name>A0ACB8ZAL6_ARCLA</name>
<evidence type="ECO:0000313" key="1">
    <source>
        <dbReference type="EMBL" id="KAI3693190.1"/>
    </source>
</evidence>
<dbReference type="EMBL" id="CM042057">
    <property type="protein sequence ID" value="KAI3693190.1"/>
    <property type="molecule type" value="Genomic_DNA"/>
</dbReference>
<comment type="caution">
    <text evidence="1">The sequence shown here is derived from an EMBL/GenBank/DDBJ whole genome shotgun (WGS) entry which is preliminary data.</text>
</comment>
<gene>
    <name evidence="1" type="ORF">L6452_33021</name>
</gene>
<reference evidence="2" key="1">
    <citation type="journal article" date="2022" name="Mol. Ecol. Resour.">
        <title>The genomes of chicory, endive, great burdock and yacon provide insights into Asteraceae palaeo-polyploidization history and plant inulin production.</title>
        <authorList>
            <person name="Fan W."/>
            <person name="Wang S."/>
            <person name="Wang H."/>
            <person name="Wang A."/>
            <person name="Jiang F."/>
            <person name="Liu H."/>
            <person name="Zhao H."/>
            <person name="Xu D."/>
            <person name="Zhang Y."/>
        </authorList>
    </citation>
    <scope>NUCLEOTIDE SEQUENCE [LARGE SCALE GENOMIC DNA]</scope>
    <source>
        <strain evidence="2">cv. Niubang</strain>
    </source>
</reference>
<proteinExistence type="predicted"/>
<sequence length="379" mass="42664">MIKKNYIYRHRPKCQFVFGGENPHKINQSLMAEEEVLIEVEAAESVYGDDCIVLEKYPPHLHLLIKPRTADVSSQQFVEAVIGIQANSKYPDEPPAIMIIDSKGLDDQKQKYLINCIHNKACELSSNSMLIALCEEAVEKLTSMNQPDGDCPLCLSPLVEEGASDNALPFMKLMSCFHCFHCECVIRWWKWLQTRKEVDHASSSGSTAHPQRIKAQPGMHKNMEDGIGLCPVCRKVFHAKDIEHVLDLVGEYSRLNLDNTEGTENEMLLHSDSENTRRQKFEAILKLQQENDGLIEPKKTEVLMPGMFLPRPTTTTTTTTSSSDKAAIGEQATKSKTNAGAPSNSSNHRRSGPRSRYRGRNSRTQVDRQWIVKENGNAQ</sequence>
<accession>A0ACB8ZAL6</accession>
<evidence type="ECO:0000313" key="2">
    <source>
        <dbReference type="Proteomes" id="UP001055879"/>
    </source>
</evidence>
<organism evidence="1 2">
    <name type="scientific">Arctium lappa</name>
    <name type="common">Greater burdock</name>
    <name type="synonym">Lappa major</name>
    <dbReference type="NCBI Taxonomy" id="4217"/>
    <lineage>
        <taxon>Eukaryota</taxon>
        <taxon>Viridiplantae</taxon>
        <taxon>Streptophyta</taxon>
        <taxon>Embryophyta</taxon>
        <taxon>Tracheophyta</taxon>
        <taxon>Spermatophyta</taxon>
        <taxon>Magnoliopsida</taxon>
        <taxon>eudicotyledons</taxon>
        <taxon>Gunneridae</taxon>
        <taxon>Pentapetalae</taxon>
        <taxon>asterids</taxon>
        <taxon>campanulids</taxon>
        <taxon>Asterales</taxon>
        <taxon>Asteraceae</taxon>
        <taxon>Carduoideae</taxon>
        <taxon>Cardueae</taxon>
        <taxon>Arctiinae</taxon>
        <taxon>Arctium</taxon>
    </lineage>
</organism>
<keyword evidence="2" id="KW-1185">Reference proteome</keyword>